<gene>
    <name evidence="1" type="ORF">OSTQU699_LOCUS526</name>
</gene>
<sequence length="144" mass="15662">MDSSYPSTGTLLATAALAWPALRTWPHVPPAQRQWQKQLAKKLAGIIVADWEHYEDWQLSSATITVLQSLAIMFRRAQSLAALVEAPQPGAGTLVLPQRRPIGVQLALLCVKHTCICSRMARGSPCTCNASRHVSVLDVAAVPR</sequence>
<evidence type="ECO:0000313" key="1">
    <source>
        <dbReference type="EMBL" id="CAD7695165.1"/>
    </source>
</evidence>
<dbReference type="AlphaFoldDB" id="A0A8S1IKC8"/>
<keyword evidence="2" id="KW-1185">Reference proteome</keyword>
<dbReference type="EMBL" id="CAJHUC010000313">
    <property type="protein sequence ID" value="CAD7695165.1"/>
    <property type="molecule type" value="Genomic_DNA"/>
</dbReference>
<comment type="caution">
    <text evidence="1">The sequence shown here is derived from an EMBL/GenBank/DDBJ whole genome shotgun (WGS) entry which is preliminary data.</text>
</comment>
<dbReference type="Proteomes" id="UP000708148">
    <property type="component" value="Unassembled WGS sequence"/>
</dbReference>
<proteinExistence type="predicted"/>
<accession>A0A8S1IKC8</accession>
<protein>
    <submittedName>
        <fullName evidence="1">Uncharacterized protein</fullName>
    </submittedName>
</protein>
<organism evidence="1 2">
    <name type="scientific">Ostreobium quekettii</name>
    <dbReference type="NCBI Taxonomy" id="121088"/>
    <lineage>
        <taxon>Eukaryota</taxon>
        <taxon>Viridiplantae</taxon>
        <taxon>Chlorophyta</taxon>
        <taxon>core chlorophytes</taxon>
        <taxon>Ulvophyceae</taxon>
        <taxon>TCBD clade</taxon>
        <taxon>Bryopsidales</taxon>
        <taxon>Ostreobineae</taxon>
        <taxon>Ostreobiaceae</taxon>
        <taxon>Ostreobium</taxon>
    </lineage>
</organism>
<name>A0A8S1IKC8_9CHLO</name>
<evidence type="ECO:0000313" key="2">
    <source>
        <dbReference type="Proteomes" id="UP000708148"/>
    </source>
</evidence>
<reference evidence="1" key="1">
    <citation type="submission" date="2020-12" db="EMBL/GenBank/DDBJ databases">
        <authorList>
            <person name="Iha C."/>
        </authorList>
    </citation>
    <scope>NUCLEOTIDE SEQUENCE</scope>
</reference>